<dbReference type="OrthoDB" id="9972915at2"/>
<dbReference type="EMBL" id="RBZO01000007">
    <property type="protein sequence ID" value="RKQ16843.1"/>
    <property type="molecule type" value="Genomic_DNA"/>
</dbReference>
<dbReference type="Proteomes" id="UP000281813">
    <property type="component" value="Unassembled WGS sequence"/>
</dbReference>
<dbReference type="RefSeq" id="WP_121129735.1">
    <property type="nucleotide sequence ID" value="NZ_JBHUFK010000033.1"/>
</dbReference>
<keyword evidence="2" id="KW-1185">Reference proteome</keyword>
<reference evidence="1 2" key="1">
    <citation type="journal article" date="2015" name="Antonie Van Leeuwenhoek">
        <title>Oceanobacillus bengalensis sp. nov., a bacterium isolated from seawater of the Bay of Bengal.</title>
        <authorList>
            <person name="Yongchang O."/>
            <person name="Xiang W."/>
            <person name="Wang G."/>
        </authorList>
    </citation>
    <scope>NUCLEOTIDE SEQUENCE [LARGE SCALE GENOMIC DNA]</scope>
    <source>
        <strain evidence="1 2">MCCC 1K00260</strain>
    </source>
</reference>
<protein>
    <submittedName>
        <fullName evidence="1">Uncharacterized protein</fullName>
    </submittedName>
</protein>
<sequence>MASSNEVFINPVGLDSDTSAFDSTTSGISNIKANGVLEVKKKTILDSMDTMIFIIETFNQCVEEYVALSNKDVEEIKSMKEQWVMTDTKIASDIEGK</sequence>
<name>A0A494Z2Y1_9BACI</name>
<evidence type="ECO:0000313" key="2">
    <source>
        <dbReference type="Proteomes" id="UP000281813"/>
    </source>
</evidence>
<gene>
    <name evidence="1" type="ORF">D8M05_06205</name>
</gene>
<organism evidence="1 2">
    <name type="scientific">Oceanobacillus bengalensis</name>
    <dbReference type="NCBI Taxonomy" id="1435466"/>
    <lineage>
        <taxon>Bacteria</taxon>
        <taxon>Bacillati</taxon>
        <taxon>Bacillota</taxon>
        <taxon>Bacilli</taxon>
        <taxon>Bacillales</taxon>
        <taxon>Bacillaceae</taxon>
        <taxon>Oceanobacillus</taxon>
    </lineage>
</organism>
<comment type="caution">
    <text evidence="1">The sequence shown here is derived from an EMBL/GenBank/DDBJ whole genome shotgun (WGS) entry which is preliminary data.</text>
</comment>
<proteinExistence type="predicted"/>
<dbReference type="AlphaFoldDB" id="A0A494Z2Y1"/>
<accession>A0A494Z2Y1</accession>
<evidence type="ECO:0000313" key="1">
    <source>
        <dbReference type="EMBL" id="RKQ16843.1"/>
    </source>
</evidence>